<gene>
    <name evidence="5" type="ORF">CHH72_12315</name>
</gene>
<dbReference type="SUPFAM" id="SSF53335">
    <property type="entry name" value="S-adenosyl-L-methionine-dependent methyltransferases"/>
    <property type="match status" value="1"/>
</dbReference>
<evidence type="ECO:0000259" key="4">
    <source>
        <dbReference type="Pfam" id="PF08241"/>
    </source>
</evidence>
<dbReference type="EMBL" id="NPCC01000015">
    <property type="protein sequence ID" value="PAE88420.1"/>
    <property type="molecule type" value="Genomic_DNA"/>
</dbReference>
<dbReference type="AlphaFoldDB" id="A0A268NZD2"/>
<comment type="caution">
    <text evidence="5">The sequence shown here is derived from an EMBL/GenBank/DDBJ whole genome shotgun (WGS) entry which is preliminary data.</text>
</comment>
<evidence type="ECO:0000256" key="1">
    <source>
        <dbReference type="ARBA" id="ARBA00008361"/>
    </source>
</evidence>
<dbReference type="PANTHER" id="PTHR44942:SF4">
    <property type="entry name" value="METHYLTRANSFERASE TYPE 11 DOMAIN-CONTAINING PROTEIN"/>
    <property type="match status" value="1"/>
</dbReference>
<keyword evidence="2" id="KW-0489">Methyltransferase</keyword>
<dbReference type="CDD" id="cd02440">
    <property type="entry name" value="AdoMet_MTases"/>
    <property type="match status" value="1"/>
</dbReference>
<dbReference type="PANTHER" id="PTHR44942">
    <property type="entry name" value="METHYLTRANSF_11 DOMAIN-CONTAINING PROTEIN"/>
    <property type="match status" value="1"/>
</dbReference>
<evidence type="ECO:0000313" key="5">
    <source>
        <dbReference type="EMBL" id="PAE88420.1"/>
    </source>
</evidence>
<comment type="similarity">
    <text evidence="1">Belongs to the methyltransferase superfamily.</text>
</comment>
<feature type="domain" description="Methyltransferase type 11" evidence="4">
    <location>
        <begin position="44"/>
        <end position="136"/>
    </location>
</feature>
<dbReference type="RefSeq" id="WP_095326707.1">
    <property type="nucleotide sequence ID" value="NZ_NPCC01000015.1"/>
</dbReference>
<sequence length="252" mass="28216">MNKSAQRFNQIADNFLNSEVHKASPSIDQLKTLLGEVHDKAICDVACGSGHLGLALAPHSLTSVDPSESMLANVEKLAATKGKSVKTVCAYAEDLPFDSEQFDIVVTRLAAHHFTDIALAIKEMKRVTKKGGTIAIIDLEGYEDKQVDQFNHELELLHDETHIKSYSYQEWLGLFTHEDLTVVEGFSDLSEKPGGISIKRWCEIASSGWEAEREIRAKLEQAPAHFLKRMGIEKREDDFYIPVRTAMFLLTK</sequence>
<dbReference type="InterPro" id="IPR029063">
    <property type="entry name" value="SAM-dependent_MTases_sf"/>
</dbReference>
<dbReference type="GO" id="GO:0032259">
    <property type="term" value="P:methylation"/>
    <property type="evidence" value="ECO:0007669"/>
    <property type="project" value="UniProtKB-KW"/>
</dbReference>
<keyword evidence="3" id="KW-0808">Transferase</keyword>
<evidence type="ECO:0000313" key="6">
    <source>
        <dbReference type="Proteomes" id="UP000216207"/>
    </source>
</evidence>
<dbReference type="InterPro" id="IPR013216">
    <property type="entry name" value="Methyltransf_11"/>
</dbReference>
<dbReference type="GO" id="GO:0008757">
    <property type="term" value="F:S-adenosylmethionine-dependent methyltransferase activity"/>
    <property type="evidence" value="ECO:0007669"/>
    <property type="project" value="InterPro"/>
</dbReference>
<dbReference type="Gene3D" id="3.40.50.150">
    <property type="entry name" value="Vaccinia Virus protein VP39"/>
    <property type="match status" value="1"/>
</dbReference>
<evidence type="ECO:0000256" key="2">
    <source>
        <dbReference type="ARBA" id="ARBA00022603"/>
    </source>
</evidence>
<organism evidence="5 6">
    <name type="scientific">Shouchella clausii</name>
    <name type="common">Alkalihalobacillus clausii</name>
    <dbReference type="NCBI Taxonomy" id="79880"/>
    <lineage>
        <taxon>Bacteria</taxon>
        <taxon>Bacillati</taxon>
        <taxon>Bacillota</taxon>
        <taxon>Bacilli</taxon>
        <taxon>Bacillales</taxon>
        <taxon>Bacillaceae</taxon>
        <taxon>Shouchella</taxon>
    </lineage>
</organism>
<dbReference type="InterPro" id="IPR051052">
    <property type="entry name" value="Diverse_substrate_MTase"/>
</dbReference>
<reference evidence="5 6" key="1">
    <citation type="submission" date="2017-07" db="EMBL/GenBank/DDBJ databases">
        <title>Isolation and whole genome analysis of endospore-forming bacteria from heroin.</title>
        <authorList>
            <person name="Kalinowski J."/>
            <person name="Ahrens B."/>
            <person name="Al-Dilaimi A."/>
            <person name="Winkler A."/>
            <person name="Wibberg D."/>
            <person name="Schleenbecker U."/>
            <person name="Ruckert C."/>
            <person name="Wolfel R."/>
            <person name="Grass G."/>
        </authorList>
    </citation>
    <scope>NUCLEOTIDE SEQUENCE [LARGE SCALE GENOMIC DNA]</scope>
    <source>
        <strain evidence="5 6">7539</strain>
    </source>
</reference>
<protein>
    <recommendedName>
        <fullName evidence="4">Methyltransferase type 11 domain-containing protein</fullName>
    </recommendedName>
</protein>
<dbReference type="Pfam" id="PF08241">
    <property type="entry name" value="Methyltransf_11"/>
    <property type="match status" value="1"/>
</dbReference>
<name>A0A268NZD2_SHOCL</name>
<evidence type="ECO:0000256" key="3">
    <source>
        <dbReference type="ARBA" id="ARBA00022679"/>
    </source>
</evidence>
<accession>A0A268NZD2</accession>
<dbReference type="Proteomes" id="UP000216207">
    <property type="component" value="Unassembled WGS sequence"/>
</dbReference>
<proteinExistence type="inferred from homology"/>